<gene>
    <name evidence="2" type="ORF">PHATRDRAFT_48400</name>
</gene>
<dbReference type="AlphaFoldDB" id="B7G701"/>
<organism evidence="2 3">
    <name type="scientific">Phaeodactylum tricornutum (strain CCAP 1055/1)</name>
    <dbReference type="NCBI Taxonomy" id="556484"/>
    <lineage>
        <taxon>Eukaryota</taxon>
        <taxon>Sar</taxon>
        <taxon>Stramenopiles</taxon>
        <taxon>Ochrophyta</taxon>
        <taxon>Bacillariophyta</taxon>
        <taxon>Bacillariophyceae</taxon>
        <taxon>Bacillariophycidae</taxon>
        <taxon>Naviculales</taxon>
        <taxon>Phaeodactylaceae</taxon>
        <taxon>Phaeodactylum</taxon>
    </lineage>
</organism>
<evidence type="ECO:0000313" key="3">
    <source>
        <dbReference type="Proteomes" id="UP000000759"/>
    </source>
</evidence>
<reference evidence="2 3" key="1">
    <citation type="journal article" date="2008" name="Nature">
        <title>The Phaeodactylum genome reveals the evolutionary history of diatom genomes.</title>
        <authorList>
            <person name="Bowler C."/>
            <person name="Allen A.E."/>
            <person name="Badger J.H."/>
            <person name="Grimwood J."/>
            <person name="Jabbari K."/>
            <person name="Kuo A."/>
            <person name="Maheswari U."/>
            <person name="Martens C."/>
            <person name="Maumus F."/>
            <person name="Otillar R.P."/>
            <person name="Rayko E."/>
            <person name="Salamov A."/>
            <person name="Vandepoele K."/>
            <person name="Beszteri B."/>
            <person name="Gruber A."/>
            <person name="Heijde M."/>
            <person name="Katinka M."/>
            <person name="Mock T."/>
            <person name="Valentin K."/>
            <person name="Verret F."/>
            <person name="Berges J.A."/>
            <person name="Brownlee C."/>
            <person name="Cadoret J.P."/>
            <person name="Chiovitti A."/>
            <person name="Choi C.J."/>
            <person name="Coesel S."/>
            <person name="De Martino A."/>
            <person name="Detter J.C."/>
            <person name="Durkin C."/>
            <person name="Falciatore A."/>
            <person name="Fournet J."/>
            <person name="Haruta M."/>
            <person name="Huysman M.J."/>
            <person name="Jenkins B.D."/>
            <person name="Jiroutova K."/>
            <person name="Jorgensen R.E."/>
            <person name="Joubert Y."/>
            <person name="Kaplan A."/>
            <person name="Kroger N."/>
            <person name="Kroth P.G."/>
            <person name="La Roche J."/>
            <person name="Lindquist E."/>
            <person name="Lommer M."/>
            <person name="Martin-Jezequel V."/>
            <person name="Lopez P.J."/>
            <person name="Lucas S."/>
            <person name="Mangogna M."/>
            <person name="McGinnis K."/>
            <person name="Medlin L.K."/>
            <person name="Montsant A."/>
            <person name="Oudot-Le Secq M.P."/>
            <person name="Napoli C."/>
            <person name="Obornik M."/>
            <person name="Parker M.S."/>
            <person name="Petit J.L."/>
            <person name="Porcel B.M."/>
            <person name="Poulsen N."/>
            <person name="Robison M."/>
            <person name="Rychlewski L."/>
            <person name="Rynearson T.A."/>
            <person name="Schmutz J."/>
            <person name="Shapiro H."/>
            <person name="Siaut M."/>
            <person name="Stanley M."/>
            <person name="Sussman M.R."/>
            <person name="Taylor A.R."/>
            <person name="Vardi A."/>
            <person name="von Dassow P."/>
            <person name="Vyverman W."/>
            <person name="Willis A."/>
            <person name="Wyrwicz L.S."/>
            <person name="Rokhsar D.S."/>
            <person name="Weissenbach J."/>
            <person name="Armbrust E.V."/>
            <person name="Green B.R."/>
            <person name="Van de Peer Y."/>
            <person name="Grigoriev I.V."/>
        </authorList>
    </citation>
    <scope>NUCLEOTIDE SEQUENCE [LARGE SCALE GENOMIC DNA]</scope>
    <source>
        <strain evidence="2 3">CCAP 1055/1</strain>
    </source>
</reference>
<dbReference type="PaxDb" id="2850-Phatr48400"/>
<evidence type="ECO:0000256" key="1">
    <source>
        <dbReference type="SAM" id="MobiDB-lite"/>
    </source>
</evidence>
<dbReference type="GeneID" id="7203655"/>
<feature type="region of interest" description="Disordered" evidence="1">
    <location>
        <begin position="128"/>
        <end position="163"/>
    </location>
</feature>
<name>B7G701_PHATC</name>
<feature type="compositionally biased region" description="Polar residues" evidence="1">
    <location>
        <begin position="128"/>
        <end position="140"/>
    </location>
</feature>
<protein>
    <submittedName>
        <fullName evidence="2">Uncharacterized protein</fullName>
    </submittedName>
</protein>
<dbReference type="KEGG" id="pti:PHATRDRAFT_48400"/>
<dbReference type="EMBL" id="CM000619">
    <property type="protein sequence ID" value="EEC45555.1"/>
    <property type="molecule type" value="Genomic_DNA"/>
</dbReference>
<keyword evidence="3" id="KW-1185">Reference proteome</keyword>
<dbReference type="RefSeq" id="XP_002182819.1">
    <property type="nucleotide sequence ID" value="XM_002182783.1"/>
</dbReference>
<evidence type="ECO:0000313" key="2">
    <source>
        <dbReference type="EMBL" id="EEC45555.1"/>
    </source>
</evidence>
<dbReference type="Proteomes" id="UP000000759">
    <property type="component" value="Chromosome 17"/>
</dbReference>
<dbReference type="InParanoid" id="B7G701"/>
<sequence>MHVAVDDSSQSTSTGIVFPAAKWARLRRVKLEQDVRMDRMRTRSWINLAPHCRTNQGTYTHVCNSIQDTVFRGNIPHALKQASSEVLTFERGMEPASFSREARDTKTFPSSAFSSLCVPNMRVRAQESTTGISLRTSSEPSGVDGSVHSGDDKSHTPSVSSRPLYHRASSLQHLSNPRALSALSKLAPRPSPLQNVPSTTPRWVPDHIAVPNSRYSPFPGVALSVDDSSSATSTAPRLEEVHALFRLGHLMVVSSQGASTPECVVGSEKALANTSTADPKRPIGIGTGNDSAFSFLRRWSVSRNLFVLVCVILWYDRDSGVSSKGNLDPSDRTVALPVPELDAPAVYLESTCLGFPDPGRKKIIPGEIVPAFTQTIRGKDGYTIASAFTEAEAQLTAAFATLFQQWDSHEQSMLAIVLGQETEQQSVVQDIRRDPRFMSVVAQQCTEIPETIRAIVHYFGNDHWGFLCNW</sequence>
<accession>B7G701</accession>
<dbReference type="HOGENOM" id="CLU_546877_0_0_1"/>
<proteinExistence type="predicted"/>
<reference evidence="3" key="2">
    <citation type="submission" date="2008-08" db="EMBL/GenBank/DDBJ databases">
        <authorList>
            <consortium name="Diatom Consortium"/>
            <person name="Grigoriev I."/>
            <person name="Grimwood J."/>
            <person name="Kuo A."/>
            <person name="Otillar R.P."/>
            <person name="Salamov A."/>
            <person name="Detter J.C."/>
            <person name="Lindquist E."/>
            <person name="Shapiro H."/>
            <person name="Lucas S."/>
            <person name="Glavina del Rio T."/>
            <person name="Pitluck S."/>
            <person name="Rokhsar D."/>
            <person name="Bowler C."/>
        </authorList>
    </citation>
    <scope>GENOME REANNOTATION</scope>
    <source>
        <strain evidence="3">CCAP 1055/1</strain>
    </source>
</reference>